<comment type="caution">
    <text evidence="2">The sequence shown here is derived from an EMBL/GenBank/DDBJ whole genome shotgun (WGS) entry which is preliminary data.</text>
</comment>
<feature type="chain" id="PRO_5020694074" description="DUF4412 domain-containing protein" evidence="1">
    <location>
        <begin position="22"/>
        <end position="299"/>
    </location>
</feature>
<dbReference type="Pfam" id="PF19777">
    <property type="entry name" value="DUF6263"/>
    <property type="match status" value="1"/>
</dbReference>
<name>A0A4R0P7G1_9SPHI</name>
<sequence length="299" mass="33114">MKSIKITLLLTTCLISIGTFAQKSYVLKQNLPIGKKYGFSMISDQIINQKIGGQKINLTQNIGTDYTFAIRNGDNLEKDIEVVYNRIYMKSVVGGNTMTMDSDDQDTTKQNPFKGLKGATFNMVMEPNGTIKSLTGIEQMLTNMASKMAKDSVMMQNIKASLSKQFNSEGMKQTMESSLKIYPDKPVKIGDSWTVDTKMQMTMPIETITKYTLKEVRDGIAYLGVSGTLISKGNFETMGNKMETNLTGTNSGDAELDIKTGLILNSHLRIELVGTMNSMGQNIEFELQGINKIVGKEIQ</sequence>
<dbReference type="OrthoDB" id="3034330at2"/>
<evidence type="ECO:0008006" key="4">
    <source>
        <dbReference type="Google" id="ProtNLM"/>
    </source>
</evidence>
<gene>
    <name evidence="2" type="ORF">EZ449_02625</name>
</gene>
<dbReference type="InterPro" id="IPR046230">
    <property type="entry name" value="DUF6263"/>
</dbReference>
<evidence type="ECO:0000313" key="2">
    <source>
        <dbReference type="EMBL" id="TCD12959.1"/>
    </source>
</evidence>
<dbReference type="Proteomes" id="UP000291485">
    <property type="component" value="Unassembled WGS sequence"/>
</dbReference>
<protein>
    <recommendedName>
        <fullName evidence="4">DUF4412 domain-containing protein</fullName>
    </recommendedName>
</protein>
<dbReference type="RefSeq" id="WP_131556392.1">
    <property type="nucleotide sequence ID" value="NZ_SJSN01000001.1"/>
</dbReference>
<accession>A0A4R0P7G1</accession>
<keyword evidence="1" id="KW-0732">Signal</keyword>
<organism evidence="2 3">
    <name type="scientific">Pedobacter frigidisoli</name>
    <dbReference type="NCBI Taxonomy" id="2530455"/>
    <lineage>
        <taxon>Bacteria</taxon>
        <taxon>Pseudomonadati</taxon>
        <taxon>Bacteroidota</taxon>
        <taxon>Sphingobacteriia</taxon>
        <taxon>Sphingobacteriales</taxon>
        <taxon>Sphingobacteriaceae</taxon>
        <taxon>Pedobacter</taxon>
    </lineage>
</organism>
<evidence type="ECO:0000313" key="3">
    <source>
        <dbReference type="Proteomes" id="UP000291485"/>
    </source>
</evidence>
<dbReference type="EMBL" id="SJSN01000001">
    <property type="protein sequence ID" value="TCD12959.1"/>
    <property type="molecule type" value="Genomic_DNA"/>
</dbReference>
<evidence type="ECO:0000256" key="1">
    <source>
        <dbReference type="SAM" id="SignalP"/>
    </source>
</evidence>
<dbReference type="AlphaFoldDB" id="A0A4R0P7G1"/>
<keyword evidence="3" id="KW-1185">Reference proteome</keyword>
<feature type="signal peptide" evidence="1">
    <location>
        <begin position="1"/>
        <end position="21"/>
    </location>
</feature>
<reference evidence="2 3" key="1">
    <citation type="submission" date="2019-02" db="EMBL/GenBank/DDBJ databases">
        <title>Pedobacter sp. RP-3-11 sp. nov., isolated from Arctic soil.</title>
        <authorList>
            <person name="Dahal R.H."/>
        </authorList>
    </citation>
    <scope>NUCLEOTIDE SEQUENCE [LARGE SCALE GENOMIC DNA]</scope>
    <source>
        <strain evidence="2 3">RP-3-11</strain>
    </source>
</reference>
<proteinExistence type="predicted"/>